<protein>
    <recommendedName>
        <fullName evidence="3">6-bladed beta-propeller</fullName>
    </recommendedName>
</protein>
<accession>G5SKZ1</accession>
<dbReference type="Pfam" id="PF17170">
    <property type="entry name" value="DUF5128"/>
    <property type="match status" value="1"/>
</dbReference>
<sequence length="407" mass="47154">MKKRTFFISLFSTAILGIAGYIGYKTSQTDTATNESHLSLNVINKDKPVNVELRDIVDSIQYTVLESSGSCMLGEITRVKKTDGYYFVRDDFGLYAFDEEGRFINEISQKGNGNKEYVHLENFYIDEQQKAIGLICNPSKKIMFFSYDGEYLSTVRLPEENGGIHSIMKSPDQDLLAYYPMPNDYIKIEHEYKKVEIKGNRLKTFPLLTMKDLTTRNIYYAFSASPAAIYKDTCYLLSVLSHNLYAYKNGEIKHAYQFDWAKQLPSTKFLKECRNENFYDLKEKIQESGMSIGFTGIQANKDYMFISVNNENTLIWDGRQSVLIHNTYDSERNFHFPNIALTGGCSDENIGFYNADILCQQKKQLPTRSQTFNRIVQSIKEEDNPVLYRFIFKKDLINHISMKYKLK</sequence>
<comment type="caution">
    <text evidence="1">The sequence shown here is derived from an EMBL/GenBank/DDBJ whole genome shotgun (WGS) entry which is preliminary data.</text>
</comment>
<dbReference type="HOGENOM" id="CLU_675875_0_0_10"/>
<dbReference type="PATRIC" id="fig|762968.3.peg.7"/>
<dbReference type="STRING" id="762968.HMPREF9441_00008"/>
<gene>
    <name evidence="1" type="ORF">HMPREF9441_00008</name>
</gene>
<dbReference type="RefSeq" id="WP_008616497.1">
    <property type="nucleotide sequence ID" value="NZ_JH376577.1"/>
</dbReference>
<keyword evidence="2" id="KW-1185">Reference proteome</keyword>
<dbReference type="Proteomes" id="UP000003598">
    <property type="component" value="Unassembled WGS sequence"/>
</dbReference>
<dbReference type="GeneID" id="93555841"/>
<dbReference type="AlphaFoldDB" id="G5SKZ1"/>
<dbReference type="eggNOG" id="ENOG5033QI2">
    <property type="taxonomic scope" value="Bacteria"/>
</dbReference>
<evidence type="ECO:0008006" key="3">
    <source>
        <dbReference type="Google" id="ProtNLM"/>
    </source>
</evidence>
<reference evidence="1 2" key="1">
    <citation type="submission" date="2011-03" db="EMBL/GenBank/DDBJ databases">
        <authorList>
            <person name="Weinstock G."/>
            <person name="Sodergren E."/>
            <person name="Clifton S."/>
            <person name="Fulton L."/>
            <person name="Fulton B."/>
            <person name="Courtney L."/>
            <person name="Fronick C."/>
            <person name="Harrison M."/>
            <person name="Strong C."/>
            <person name="Farmer C."/>
            <person name="Delahaunty K."/>
            <person name="Markovic C."/>
            <person name="Hall O."/>
            <person name="Minx P."/>
            <person name="Tomlinson C."/>
            <person name="Mitreva M."/>
            <person name="Hou S."/>
            <person name="Chen J."/>
            <person name="Wollam A."/>
            <person name="Pepin K.H."/>
            <person name="Johnson M."/>
            <person name="Bhonagiri V."/>
            <person name="Zhang X."/>
            <person name="Suruliraj S."/>
            <person name="Warren W."/>
            <person name="Chinwalla A."/>
            <person name="Mardis E.R."/>
            <person name="Wilson R.K."/>
        </authorList>
    </citation>
    <scope>NUCLEOTIDE SEQUENCE [LARGE SCALE GENOMIC DNA]</scope>
    <source>
        <strain evidence="1 2">YIT 11840</strain>
    </source>
</reference>
<dbReference type="EMBL" id="AFFY01000001">
    <property type="protein sequence ID" value="EHH01996.1"/>
    <property type="molecule type" value="Genomic_DNA"/>
</dbReference>
<name>G5SKZ1_9BACT</name>
<evidence type="ECO:0000313" key="2">
    <source>
        <dbReference type="Proteomes" id="UP000003598"/>
    </source>
</evidence>
<proteinExistence type="predicted"/>
<dbReference type="OrthoDB" id="1047724at2"/>
<organism evidence="1 2">
    <name type="scientific">Paraprevotella clara YIT 11840</name>
    <dbReference type="NCBI Taxonomy" id="762968"/>
    <lineage>
        <taxon>Bacteria</taxon>
        <taxon>Pseudomonadati</taxon>
        <taxon>Bacteroidota</taxon>
        <taxon>Bacteroidia</taxon>
        <taxon>Bacteroidales</taxon>
        <taxon>Prevotellaceae</taxon>
        <taxon>Paraprevotella</taxon>
    </lineage>
</organism>
<evidence type="ECO:0000313" key="1">
    <source>
        <dbReference type="EMBL" id="EHH01996.1"/>
    </source>
</evidence>